<dbReference type="Pfam" id="PF00300">
    <property type="entry name" value="His_Phos_1"/>
    <property type="match status" value="1"/>
</dbReference>
<evidence type="ECO:0000256" key="1">
    <source>
        <dbReference type="PIRSR" id="PIRSR613078-1"/>
    </source>
</evidence>
<dbReference type="Gene3D" id="3.40.50.1240">
    <property type="entry name" value="Phosphoglycerate mutase-like"/>
    <property type="match status" value="1"/>
</dbReference>
<organism evidence="4">
    <name type="scientific">Rhodosorus marinus</name>
    <dbReference type="NCBI Taxonomy" id="101924"/>
    <lineage>
        <taxon>Eukaryota</taxon>
        <taxon>Rhodophyta</taxon>
        <taxon>Stylonematophyceae</taxon>
        <taxon>Stylonematales</taxon>
        <taxon>Stylonemataceae</taxon>
        <taxon>Rhodosorus</taxon>
    </lineage>
</organism>
<dbReference type="SMART" id="SM00855">
    <property type="entry name" value="PGAM"/>
    <property type="match status" value="1"/>
</dbReference>
<evidence type="ECO:0000313" key="4">
    <source>
        <dbReference type="EMBL" id="CAE0055966.1"/>
    </source>
</evidence>
<feature type="active site" description="Tele-phosphohistidine intermediate" evidence="1">
    <location>
        <position position="11"/>
    </location>
</feature>
<protein>
    <recommendedName>
        <fullName evidence="5">Phosphoglycerate mutase (2,3-diphosphoglycerate-dependent)</fullName>
    </recommendedName>
</protein>
<dbReference type="CDD" id="cd07067">
    <property type="entry name" value="HP_PGM_like"/>
    <property type="match status" value="1"/>
</dbReference>
<dbReference type="EMBL" id="HBHW01031042">
    <property type="protein sequence ID" value="CAE0055966.1"/>
    <property type="molecule type" value="Transcribed_RNA"/>
</dbReference>
<proteinExistence type="predicted"/>
<dbReference type="GO" id="GO:0003824">
    <property type="term" value="F:catalytic activity"/>
    <property type="evidence" value="ECO:0007669"/>
    <property type="project" value="InterPro"/>
</dbReference>
<dbReference type="PANTHER" id="PTHR47927:SF2">
    <property type="entry name" value="PHOSPHOGLYCERATE MUTASE FAMILY PROTEIN"/>
    <property type="match status" value="1"/>
</dbReference>
<dbReference type="InterPro" id="IPR001345">
    <property type="entry name" value="PG/BPGM_mutase_AS"/>
</dbReference>
<dbReference type="InterPro" id="IPR013078">
    <property type="entry name" value="His_Pase_superF_clade-1"/>
</dbReference>
<evidence type="ECO:0000256" key="2">
    <source>
        <dbReference type="PIRSR" id="PIRSR613078-2"/>
    </source>
</evidence>
<gene>
    <name evidence="3" type="ORF">RMAR00112_LOCUS24002</name>
    <name evidence="4" type="ORF">RMAR00112_LOCUS24003</name>
</gene>
<name>A0A7S3A086_9RHOD</name>
<feature type="binding site" evidence="2">
    <location>
        <position position="69"/>
    </location>
    <ligand>
        <name>substrate</name>
    </ligand>
</feature>
<reference evidence="4" key="1">
    <citation type="submission" date="2021-01" db="EMBL/GenBank/DDBJ databases">
        <authorList>
            <person name="Corre E."/>
            <person name="Pelletier E."/>
            <person name="Niang G."/>
            <person name="Scheremetjew M."/>
            <person name="Finn R."/>
            <person name="Kale V."/>
            <person name="Holt S."/>
            <person name="Cochrane G."/>
            <person name="Meng A."/>
            <person name="Brown T."/>
            <person name="Cohen L."/>
        </authorList>
    </citation>
    <scope>NUCLEOTIDE SEQUENCE</scope>
    <source>
        <strain evidence="4">CCMP 769</strain>
    </source>
</reference>
<evidence type="ECO:0000313" key="3">
    <source>
        <dbReference type="EMBL" id="CAE0055965.1"/>
    </source>
</evidence>
<accession>A0A7S3A086</accession>
<evidence type="ECO:0008006" key="5">
    <source>
        <dbReference type="Google" id="ProtNLM"/>
    </source>
</evidence>
<feature type="active site" description="Proton donor/acceptor" evidence="1">
    <location>
        <position position="96"/>
    </location>
</feature>
<feature type="binding site" evidence="2">
    <location>
        <begin position="10"/>
        <end position="17"/>
    </location>
    <ligand>
        <name>substrate</name>
    </ligand>
</feature>
<dbReference type="InterPro" id="IPR029033">
    <property type="entry name" value="His_PPase_superfam"/>
</dbReference>
<dbReference type="AlphaFoldDB" id="A0A7S3A086"/>
<dbReference type="EMBL" id="HBHW01031041">
    <property type="protein sequence ID" value="CAE0055965.1"/>
    <property type="molecule type" value="Transcribed_RNA"/>
</dbReference>
<dbReference type="PROSITE" id="PS00175">
    <property type="entry name" value="PG_MUTASE"/>
    <property type="match status" value="1"/>
</dbReference>
<dbReference type="SUPFAM" id="SSF53254">
    <property type="entry name" value="Phosphoglycerate mutase-like"/>
    <property type="match status" value="1"/>
</dbReference>
<dbReference type="PANTHER" id="PTHR47927">
    <property type="entry name" value="PUTATIVE-RELATED"/>
    <property type="match status" value="1"/>
</dbReference>
<sequence>MRLARVILIRHGESEANTRENIYIAGRDFHTKLTLKGREQALELGSFWRDSLGVNSDSFSSIYSSPATRALETANLVCEQIGVEKNRIRLEEALLEIDHGEWEEGVRDELYTEEVKKIQKENPYDFKAPGGESQRNVEGRVLDFLMKTAMPEALADPHARPVLVFTHGFVIKSTLRHVLDADPATTYKTLISNVSATEVGYHVDHGWHLLRTNSTIPIHQNKLFTPKPIKPP</sequence>